<comment type="caution">
    <text evidence="2">The sequence shown here is derived from an EMBL/GenBank/DDBJ whole genome shotgun (WGS) entry which is preliminary data.</text>
</comment>
<protein>
    <submittedName>
        <fullName evidence="2">Glycosyltransferase family 4 protein</fullName>
    </submittedName>
</protein>
<evidence type="ECO:0000313" key="2">
    <source>
        <dbReference type="EMBL" id="MBR0649735.1"/>
    </source>
</evidence>
<keyword evidence="1" id="KW-0808">Transferase</keyword>
<dbReference type="InterPro" id="IPR029044">
    <property type="entry name" value="Nucleotide-diphossugar_trans"/>
</dbReference>
<dbReference type="Gene3D" id="3.40.50.2000">
    <property type="entry name" value="Glycogen Phosphorylase B"/>
    <property type="match status" value="1"/>
</dbReference>
<organism evidence="2 3">
    <name type="scientific">Neoroseomonas terrae</name>
    <dbReference type="NCBI Taxonomy" id="424799"/>
    <lineage>
        <taxon>Bacteria</taxon>
        <taxon>Pseudomonadati</taxon>
        <taxon>Pseudomonadota</taxon>
        <taxon>Alphaproteobacteria</taxon>
        <taxon>Acetobacterales</taxon>
        <taxon>Acetobacteraceae</taxon>
        <taxon>Neoroseomonas</taxon>
    </lineage>
</organism>
<gene>
    <name evidence="2" type="ORF">GXW78_08680</name>
</gene>
<reference evidence="3" key="1">
    <citation type="journal article" date="2021" name="Syst. Appl. Microbiol.">
        <title>Roseomonas hellenica sp. nov., isolated from roots of wild-growing Alkanna tinctoria.</title>
        <authorList>
            <person name="Rat A."/>
            <person name="Naranjo H.D."/>
            <person name="Lebbe L."/>
            <person name="Cnockaert M."/>
            <person name="Krigas N."/>
            <person name="Grigoriadou K."/>
            <person name="Maloupa E."/>
            <person name="Willems A."/>
        </authorList>
    </citation>
    <scope>NUCLEOTIDE SEQUENCE [LARGE SCALE GENOMIC DNA]</scope>
    <source>
        <strain evidence="3">LMG 31159</strain>
    </source>
</reference>
<evidence type="ECO:0000256" key="1">
    <source>
        <dbReference type="ARBA" id="ARBA00022679"/>
    </source>
</evidence>
<dbReference type="SUPFAM" id="SSF53448">
    <property type="entry name" value="Nucleotide-diphospho-sugar transferases"/>
    <property type="match status" value="1"/>
</dbReference>
<name>A0ABS5EFD9_9PROT</name>
<evidence type="ECO:0000313" key="3">
    <source>
        <dbReference type="Proteomes" id="UP000698752"/>
    </source>
</evidence>
<dbReference type="PANTHER" id="PTHR46401">
    <property type="entry name" value="GLYCOSYLTRANSFERASE WBBK-RELATED"/>
    <property type="match status" value="1"/>
</dbReference>
<accession>A0ABS5EFD9</accession>
<dbReference type="RefSeq" id="WP_246521986.1">
    <property type="nucleotide sequence ID" value="NZ_JAAEDI010000008.1"/>
</dbReference>
<dbReference type="SUPFAM" id="SSF53756">
    <property type="entry name" value="UDP-Glycosyltransferase/glycogen phosphorylase"/>
    <property type="match status" value="1"/>
</dbReference>
<dbReference type="EMBL" id="JAAEDI010000008">
    <property type="protein sequence ID" value="MBR0649735.1"/>
    <property type="molecule type" value="Genomic_DNA"/>
</dbReference>
<dbReference type="PANTHER" id="PTHR46401:SF2">
    <property type="entry name" value="GLYCOSYLTRANSFERASE WBBK-RELATED"/>
    <property type="match status" value="1"/>
</dbReference>
<sequence>MNPEADVARGDRPVAPAVSDNEALPIHFFTIVLNGEPFIRYHETMLAELPFRWHWHIIEGVAALRHDTAWSVAAGGTISDAVHRDGRSNDGTSEYLDDLARRFPGQVTIYRKPPGVFWDGKREMVNAPLESIRESCLLWQIDADELWTADQVAEMRRRFIAEPERGAAFYWCWYFVAPDKVITTRGNYAANPKYEWHRTWRYEPGDHWAAHEPPTLVRPRAEGEPLDVATQLPFTHDETEAFGAVFQHFAYVTEAQLGFKESYYGYAGATARWRELLAHKGPGFVADYFAWVTDRAVFDDAAMLRIEPIARPDANGAWHFAAPTGRKDRGPVPVRPRILIDGIYWQYLATGVARVWQSMFEEWVKDGTADHFILLDRVGTAPRIPGVHTVTIAEHDYGRCGADSLYLERLCRDLGADLFVSTYYSAPTATPAFFFGYDMIPEVTGVDLSDEGWQEKARSIRHASGHAMISHSSARDLTRFFPAIAEADIAIAYCGLPPVFTPATAGEIARSRAALRIDRPYLLLVGDRSGAGGYKNGILAFRAAEAMAKRGTVFEIVCVGGLADIEPAFRAAAPSVPMRRVKADDATLRLLYAGAAALIYPSRYEGFGMPVLEAMACGCPVVTCANSSLVEVGGDAAIFVGADDAAGAADAVLSLSDPALRASRVAAGLSQAAKFTTAAQARAAFDAFRVTIDDLAAGRRAVPGDGWREFRTYQAGIQAWLQRRPDLAVEALAHAGGSSALAAPARPSGALLRALAEIEAMKRSPFWRLRGTVIDLLRRAKLRHHG</sequence>
<proteinExistence type="predicted"/>
<dbReference type="Pfam" id="PF13692">
    <property type="entry name" value="Glyco_trans_1_4"/>
    <property type="match status" value="1"/>
</dbReference>
<dbReference type="Proteomes" id="UP000698752">
    <property type="component" value="Unassembled WGS sequence"/>
</dbReference>
<keyword evidence="3" id="KW-1185">Reference proteome</keyword>